<evidence type="ECO:0000259" key="1">
    <source>
        <dbReference type="Pfam" id="PF09722"/>
    </source>
</evidence>
<dbReference type="Pfam" id="PF09722">
    <property type="entry name" value="Xre_MbcA_ParS_C"/>
    <property type="match status" value="1"/>
</dbReference>
<reference evidence="2 3" key="2">
    <citation type="submission" date="2015-05" db="EMBL/GenBank/DDBJ databases">
        <title>Lifestyle Evolution in Cyanobacterial Symbionts of Sponges.</title>
        <authorList>
            <person name="Burgsdorf I."/>
            <person name="Slaby B.M."/>
            <person name="Handley K.M."/>
            <person name="Haber M."/>
            <person name="Blom J."/>
            <person name="Marshall C.W."/>
            <person name="Gilbert J.A."/>
            <person name="Hentschel U."/>
            <person name="Steindler L."/>
        </authorList>
    </citation>
    <scope>NUCLEOTIDE SEQUENCE [LARGE SCALE GENOMIC DNA]</scope>
    <source>
        <strain evidence="2">15L</strain>
    </source>
</reference>
<sequence length="126" mass="14255">MVLLKAVRRAGEELGLKPQEIDQAIGKRARYSSSERLPKGNNRNFVRQMKVQIQSSMDPHTQQMMIASVLRLHRSLSALVGGDITLMRHWMATANRHTGGVPREQLQDPGQLVKLVQYLDAMRGRP</sequence>
<dbReference type="Proteomes" id="UP000035037">
    <property type="component" value="Unassembled WGS sequence"/>
</dbReference>
<dbReference type="InterPro" id="IPR024467">
    <property type="entry name" value="Xre/MbcA/ParS-like_toxin-bd"/>
</dbReference>
<proteinExistence type="predicted"/>
<accession>A0A0G8AX60</accession>
<dbReference type="AlphaFoldDB" id="A0A0G8AX60"/>
<protein>
    <recommendedName>
        <fullName evidence="1">Antitoxin Xre/MbcA/ParS-like toxin-binding domain-containing protein</fullName>
    </recommendedName>
</protein>
<name>A0A0G8AX60_9SYNE</name>
<gene>
    <name evidence="2" type="ORF">TQ37_02935</name>
</gene>
<evidence type="ECO:0000313" key="3">
    <source>
        <dbReference type="Proteomes" id="UP000035037"/>
    </source>
</evidence>
<dbReference type="EMBL" id="JYFQ01000064">
    <property type="protein sequence ID" value="KKZ13900.1"/>
    <property type="molecule type" value="Genomic_DNA"/>
</dbReference>
<evidence type="ECO:0000313" key="2">
    <source>
        <dbReference type="EMBL" id="KKZ13900.1"/>
    </source>
</evidence>
<dbReference type="PATRIC" id="fig|1608419.3.peg.2017"/>
<feature type="domain" description="Antitoxin Xre/MbcA/ParS-like toxin-binding" evidence="1">
    <location>
        <begin position="76"/>
        <end position="124"/>
    </location>
</feature>
<comment type="caution">
    <text evidence="2">The sequence shown here is derived from an EMBL/GenBank/DDBJ whole genome shotgun (WGS) entry which is preliminary data.</text>
</comment>
<organism evidence="2 3">
    <name type="scientific">Candidatus Synechococcus spongiarum 15L</name>
    <dbReference type="NCBI Taxonomy" id="1608419"/>
    <lineage>
        <taxon>Bacteria</taxon>
        <taxon>Bacillati</taxon>
        <taxon>Cyanobacteriota</taxon>
        <taxon>Cyanophyceae</taxon>
        <taxon>Synechococcales</taxon>
        <taxon>Synechococcaceae</taxon>
        <taxon>Synechococcus</taxon>
    </lineage>
</organism>
<reference evidence="2 3" key="1">
    <citation type="submission" date="2015-02" db="EMBL/GenBank/DDBJ databases">
        <authorList>
            <person name="Slaby B."/>
            <person name="Hentschel U."/>
        </authorList>
    </citation>
    <scope>NUCLEOTIDE SEQUENCE [LARGE SCALE GENOMIC DNA]</scope>
    <source>
        <strain evidence="2">15L</strain>
    </source>
</reference>